<dbReference type="Proteomes" id="UP000001646">
    <property type="component" value="Unplaced"/>
</dbReference>
<keyword evidence="1" id="KW-0539">Nucleus</keyword>
<reference evidence="4" key="3">
    <citation type="submission" date="2025-09" db="UniProtKB">
        <authorList>
            <consortium name="Ensembl"/>
        </authorList>
    </citation>
    <scope>IDENTIFICATION</scope>
</reference>
<dbReference type="AlphaFoldDB" id="A0A803TQ85"/>
<dbReference type="PANTHER" id="PTHR45935:SF15">
    <property type="entry name" value="SCAN BOX DOMAIN-CONTAINING PROTEIN"/>
    <property type="match status" value="1"/>
</dbReference>
<reference evidence="4" key="1">
    <citation type="submission" date="2009-12" db="EMBL/GenBank/DDBJ databases">
        <title>The Genome Sequence of Anolis carolinensis (Green Anole Lizard).</title>
        <authorList>
            <consortium name="The Genome Sequencing Platform"/>
            <person name="Di Palma F."/>
            <person name="Alfoldi J."/>
            <person name="Heiman D."/>
            <person name="Young S."/>
            <person name="Grabherr M."/>
            <person name="Johnson J."/>
            <person name="Lander E.S."/>
            <person name="Lindblad-Toh K."/>
        </authorList>
    </citation>
    <scope>NUCLEOTIDE SEQUENCE [LARGE SCALE GENOMIC DNA]</scope>
    <source>
        <strain evidence="4">JBL SC #1</strain>
    </source>
</reference>
<dbReference type="GeneTree" id="ENSGT00940000154715"/>
<sequence>MKMETREHLTSHIPGQVPGEVRGSCHAGTTEAFLQRRPMEVKQEPDEGSLQQWETQWQEFLKSLEGPHPNQDTSQSKEEPWDDTKAFLASFEQVAQACRWPKEKWVPRLLPALSGEAKRAFIGLGAEGREDYGKLKAAILHGDAMRREEQRQCFRRFRYREAKGPREAYGQLQELCCRWLKAERHSKEQILELLIMEQFLAILPPEITAWIKECSPETCSQAVALAEDFLQKQCEQESRRQANQVQLEEEEMSGSPEAGQALPEIEQKKLRLATKQENDDRNAGPFDQRGGQKRIWA</sequence>
<dbReference type="PANTHER" id="PTHR45935">
    <property type="entry name" value="PROTEIN ZBED8-RELATED"/>
    <property type="match status" value="1"/>
</dbReference>
<evidence type="ECO:0000256" key="1">
    <source>
        <dbReference type="ARBA" id="ARBA00023242"/>
    </source>
</evidence>
<organism evidence="4 5">
    <name type="scientific">Anolis carolinensis</name>
    <name type="common">Green anole</name>
    <name type="synonym">American chameleon</name>
    <dbReference type="NCBI Taxonomy" id="28377"/>
    <lineage>
        <taxon>Eukaryota</taxon>
        <taxon>Metazoa</taxon>
        <taxon>Chordata</taxon>
        <taxon>Craniata</taxon>
        <taxon>Vertebrata</taxon>
        <taxon>Euteleostomi</taxon>
        <taxon>Lepidosauria</taxon>
        <taxon>Squamata</taxon>
        <taxon>Bifurcata</taxon>
        <taxon>Unidentata</taxon>
        <taxon>Episquamata</taxon>
        <taxon>Toxicofera</taxon>
        <taxon>Iguania</taxon>
        <taxon>Dactyloidae</taxon>
        <taxon>Anolis</taxon>
    </lineage>
</organism>
<dbReference type="Pfam" id="PF02023">
    <property type="entry name" value="SCAN"/>
    <property type="match status" value="1"/>
</dbReference>
<dbReference type="CDD" id="cd07936">
    <property type="entry name" value="SCAN"/>
    <property type="match status" value="1"/>
</dbReference>
<feature type="compositionally biased region" description="Basic and acidic residues" evidence="2">
    <location>
        <begin position="1"/>
        <end position="10"/>
    </location>
</feature>
<feature type="domain" description="SCAN box" evidence="3">
    <location>
        <begin position="151"/>
        <end position="233"/>
    </location>
</feature>
<feature type="region of interest" description="Disordered" evidence="2">
    <location>
        <begin position="1"/>
        <end position="52"/>
    </location>
</feature>
<reference evidence="4" key="2">
    <citation type="submission" date="2025-08" db="UniProtKB">
        <authorList>
            <consortium name="Ensembl"/>
        </authorList>
    </citation>
    <scope>IDENTIFICATION</scope>
</reference>
<dbReference type="InterPro" id="IPR050916">
    <property type="entry name" value="SCAN-C2H2_zinc_finger"/>
</dbReference>
<name>A0A803TQ85_ANOCA</name>
<evidence type="ECO:0000256" key="2">
    <source>
        <dbReference type="SAM" id="MobiDB-lite"/>
    </source>
</evidence>
<dbReference type="Ensembl" id="ENSACAT00000055311.1">
    <property type="protein sequence ID" value="ENSACAP00000037375.1"/>
    <property type="gene ID" value="ENSACAG00000041815.1"/>
</dbReference>
<feature type="region of interest" description="Disordered" evidence="2">
    <location>
        <begin position="242"/>
        <end position="297"/>
    </location>
</feature>
<dbReference type="Gene3D" id="1.10.4020.10">
    <property type="entry name" value="DNA breaking-rejoining enzymes"/>
    <property type="match status" value="1"/>
</dbReference>
<evidence type="ECO:0000259" key="3">
    <source>
        <dbReference type="PROSITE" id="PS50804"/>
    </source>
</evidence>
<protein>
    <recommendedName>
        <fullName evidence="3">SCAN box domain-containing protein</fullName>
    </recommendedName>
</protein>
<dbReference type="PROSITE" id="PS50804">
    <property type="entry name" value="SCAN_BOX"/>
    <property type="match status" value="1"/>
</dbReference>
<dbReference type="SUPFAM" id="SSF47353">
    <property type="entry name" value="Retrovirus capsid dimerization domain-like"/>
    <property type="match status" value="1"/>
</dbReference>
<evidence type="ECO:0000313" key="5">
    <source>
        <dbReference type="Proteomes" id="UP000001646"/>
    </source>
</evidence>
<proteinExistence type="predicted"/>
<dbReference type="SMART" id="SM00431">
    <property type="entry name" value="SCAN"/>
    <property type="match status" value="1"/>
</dbReference>
<accession>A0A803TQ85</accession>
<dbReference type="FunFam" id="1.10.4020.10:FF:000001">
    <property type="entry name" value="zinc finger protein 263 isoform X1"/>
    <property type="match status" value="1"/>
</dbReference>
<keyword evidence="5" id="KW-1185">Reference proteome</keyword>
<dbReference type="InterPro" id="IPR038269">
    <property type="entry name" value="SCAN_sf"/>
</dbReference>
<evidence type="ECO:0000313" key="4">
    <source>
        <dbReference type="Ensembl" id="ENSACAP00000037375.1"/>
    </source>
</evidence>
<feature type="compositionally biased region" description="Basic and acidic residues" evidence="2">
    <location>
        <begin position="265"/>
        <end position="282"/>
    </location>
</feature>
<dbReference type="InterPro" id="IPR003309">
    <property type="entry name" value="SCAN_dom"/>
</dbReference>